<keyword evidence="8" id="KW-1185">Reference proteome</keyword>
<organism evidence="8">
    <name type="scientific">Drosophila persimilis</name>
    <name type="common">Fruit fly</name>
    <dbReference type="NCBI Taxonomy" id="7234"/>
    <lineage>
        <taxon>Eukaryota</taxon>
        <taxon>Metazoa</taxon>
        <taxon>Ecdysozoa</taxon>
        <taxon>Arthropoda</taxon>
        <taxon>Hexapoda</taxon>
        <taxon>Insecta</taxon>
        <taxon>Pterygota</taxon>
        <taxon>Neoptera</taxon>
        <taxon>Endopterygota</taxon>
        <taxon>Diptera</taxon>
        <taxon>Brachycera</taxon>
        <taxon>Muscomorpha</taxon>
        <taxon>Ephydroidea</taxon>
        <taxon>Drosophilidae</taxon>
        <taxon>Drosophila</taxon>
        <taxon>Sophophora</taxon>
    </lineage>
</organism>
<evidence type="ECO:0000256" key="2">
    <source>
        <dbReference type="ARBA" id="ARBA00022771"/>
    </source>
</evidence>
<dbReference type="GO" id="GO:0045944">
    <property type="term" value="P:positive regulation of transcription by RNA polymerase II"/>
    <property type="evidence" value="ECO:0007669"/>
    <property type="project" value="TreeGrafter"/>
</dbReference>
<gene>
    <name evidence="7" type="primary">Dper\GL24317</name>
    <name evidence="7" type="ORF">Dper_GL24317</name>
</gene>
<protein>
    <submittedName>
        <fullName evidence="7">GL24317</fullName>
    </submittedName>
</protein>
<dbReference type="OrthoDB" id="6105938at2759"/>
<proteinExistence type="predicted"/>
<dbReference type="Gene3D" id="3.30.40.10">
    <property type="entry name" value="Zinc/RING finger domain, C3HC4 (zinc finger)"/>
    <property type="match status" value="1"/>
</dbReference>
<accession>B4G587</accession>
<dbReference type="PANTHER" id="PTHR23041">
    <property type="entry name" value="RING FINGER DOMAIN-CONTAINING"/>
    <property type="match status" value="1"/>
</dbReference>
<dbReference type="InterPro" id="IPR001841">
    <property type="entry name" value="Znf_RING"/>
</dbReference>
<keyword evidence="1" id="KW-0479">Metal-binding</keyword>
<dbReference type="OMA" id="KVRPKCP"/>
<dbReference type="InterPro" id="IPR013083">
    <property type="entry name" value="Znf_RING/FYVE/PHD"/>
</dbReference>
<evidence type="ECO:0000313" key="8">
    <source>
        <dbReference type="Proteomes" id="UP000008744"/>
    </source>
</evidence>
<evidence type="ECO:0000256" key="4">
    <source>
        <dbReference type="PROSITE-ProRule" id="PRU00175"/>
    </source>
</evidence>
<dbReference type="SMART" id="SM00184">
    <property type="entry name" value="RING"/>
    <property type="match status" value="1"/>
</dbReference>
<dbReference type="Pfam" id="PF13639">
    <property type="entry name" value="zf-RING_2"/>
    <property type="match status" value="1"/>
</dbReference>
<keyword evidence="3" id="KW-0862">Zinc</keyword>
<dbReference type="AlphaFoldDB" id="B4G587"/>
<sequence length="151" mass="16786">MRSAYLEILVRIPRVVPRKYRSDSTSNRAPEAAIGLRTRNSLSTDRIRAPSTSRRRRHASTNTATTGPTASDAEVSGPSRPKRKRTDPNESLEETYSCPICLESVSGREPVATECGHIFCRQCIDTAILHNPKCPMCRKSSSLDQLITIIM</sequence>
<dbReference type="eggNOG" id="KOG0320">
    <property type="taxonomic scope" value="Eukaryota"/>
</dbReference>
<dbReference type="InterPro" id="IPR047134">
    <property type="entry name" value="RNF4"/>
</dbReference>
<reference evidence="7 8" key="1">
    <citation type="journal article" date="2007" name="Nature">
        <title>Evolution of genes and genomes on the Drosophila phylogeny.</title>
        <authorList>
            <consortium name="Drosophila 12 Genomes Consortium"/>
            <person name="Clark A.G."/>
            <person name="Eisen M.B."/>
            <person name="Smith D.R."/>
            <person name="Bergman C.M."/>
            <person name="Oliver B."/>
            <person name="Markow T.A."/>
            <person name="Kaufman T.C."/>
            <person name="Kellis M."/>
            <person name="Gelbart W."/>
            <person name="Iyer V.N."/>
            <person name="Pollard D.A."/>
            <person name="Sackton T.B."/>
            <person name="Larracuente A.M."/>
            <person name="Singh N.D."/>
            <person name="Abad J.P."/>
            <person name="Abt D.N."/>
            <person name="Adryan B."/>
            <person name="Aguade M."/>
            <person name="Akashi H."/>
            <person name="Anderson W.W."/>
            <person name="Aquadro C.F."/>
            <person name="Ardell D.H."/>
            <person name="Arguello R."/>
            <person name="Artieri C.G."/>
            <person name="Barbash D.A."/>
            <person name="Barker D."/>
            <person name="Barsanti P."/>
            <person name="Batterham P."/>
            <person name="Batzoglou S."/>
            <person name="Begun D."/>
            <person name="Bhutkar A."/>
            <person name="Blanco E."/>
            <person name="Bosak S.A."/>
            <person name="Bradley R.K."/>
            <person name="Brand A.D."/>
            <person name="Brent M.R."/>
            <person name="Brooks A.N."/>
            <person name="Brown R.H."/>
            <person name="Butlin R.K."/>
            <person name="Caggese C."/>
            <person name="Calvi B.R."/>
            <person name="Bernardo de Carvalho A."/>
            <person name="Caspi A."/>
            <person name="Castrezana S."/>
            <person name="Celniker S.E."/>
            <person name="Chang J.L."/>
            <person name="Chapple C."/>
            <person name="Chatterji S."/>
            <person name="Chinwalla A."/>
            <person name="Civetta A."/>
            <person name="Clifton S.W."/>
            <person name="Comeron J.M."/>
            <person name="Costello J.C."/>
            <person name="Coyne J.A."/>
            <person name="Daub J."/>
            <person name="David R.G."/>
            <person name="Delcher A.L."/>
            <person name="Delehaunty K."/>
            <person name="Do C.B."/>
            <person name="Ebling H."/>
            <person name="Edwards K."/>
            <person name="Eickbush T."/>
            <person name="Evans J.D."/>
            <person name="Filipski A."/>
            <person name="Findeiss S."/>
            <person name="Freyhult E."/>
            <person name="Fulton L."/>
            <person name="Fulton R."/>
            <person name="Garcia A.C."/>
            <person name="Gardiner A."/>
            <person name="Garfield D.A."/>
            <person name="Garvin B.E."/>
            <person name="Gibson G."/>
            <person name="Gilbert D."/>
            <person name="Gnerre S."/>
            <person name="Godfrey J."/>
            <person name="Good R."/>
            <person name="Gotea V."/>
            <person name="Gravely B."/>
            <person name="Greenberg A.J."/>
            <person name="Griffiths-Jones S."/>
            <person name="Gross S."/>
            <person name="Guigo R."/>
            <person name="Gustafson E.A."/>
            <person name="Haerty W."/>
            <person name="Hahn M.W."/>
            <person name="Halligan D.L."/>
            <person name="Halpern A.L."/>
            <person name="Halter G.M."/>
            <person name="Han M.V."/>
            <person name="Heger A."/>
            <person name="Hillier L."/>
            <person name="Hinrichs A.S."/>
            <person name="Holmes I."/>
            <person name="Hoskins R.A."/>
            <person name="Hubisz M.J."/>
            <person name="Hultmark D."/>
            <person name="Huntley M.A."/>
            <person name="Jaffe D.B."/>
            <person name="Jagadeeshan S."/>
            <person name="Jeck W.R."/>
            <person name="Johnson J."/>
            <person name="Jones C.D."/>
            <person name="Jordan W.C."/>
            <person name="Karpen G.H."/>
            <person name="Kataoka E."/>
            <person name="Keightley P.D."/>
            <person name="Kheradpour P."/>
            <person name="Kirkness E.F."/>
            <person name="Koerich L.B."/>
            <person name="Kristiansen K."/>
            <person name="Kudrna D."/>
            <person name="Kulathinal R.J."/>
            <person name="Kumar S."/>
            <person name="Kwok R."/>
            <person name="Lander E."/>
            <person name="Langley C.H."/>
            <person name="Lapoint R."/>
            <person name="Lazzaro B.P."/>
            <person name="Lee S.J."/>
            <person name="Levesque L."/>
            <person name="Li R."/>
            <person name="Lin C.F."/>
            <person name="Lin M.F."/>
            <person name="Lindblad-Toh K."/>
            <person name="Llopart A."/>
            <person name="Long M."/>
            <person name="Low L."/>
            <person name="Lozovsky E."/>
            <person name="Lu J."/>
            <person name="Luo M."/>
            <person name="Machado C.A."/>
            <person name="Makalowski W."/>
            <person name="Marzo M."/>
            <person name="Matsuda M."/>
            <person name="Matzkin L."/>
            <person name="McAllister B."/>
            <person name="McBride C.S."/>
            <person name="McKernan B."/>
            <person name="McKernan K."/>
            <person name="Mendez-Lago M."/>
            <person name="Minx P."/>
            <person name="Mollenhauer M.U."/>
            <person name="Montooth K."/>
            <person name="Mount S.M."/>
            <person name="Mu X."/>
            <person name="Myers E."/>
            <person name="Negre B."/>
            <person name="Newfeld S."/>
            <person name="Nielsen R."/>
            <person name="Noor M.A."/>
            <person name="O'Grady P."/>
            <person name="Pachter L."/>
            <person name="Papaceit M."/>
            <person name="Parisi M.J."/>
            <person name="Parisi M."/>
            <person name="Parts L."/>
            <person name="Pedersen J.S."/>
            <person name="Pesole G."/>
            <person name="Phillippy A.M."/>
            <person name="Ponting C.P."/>
            <person name="Pop M."/>
            <person name="Porcelli D."/>
            <person name="Powell J.R."/>
            <person name="Prohaska S."/>
            <person name="Pruitt K."/>
            <person name="Puig M."/>
            <person name="Quesneville H."/>
            <person name="Ram K.R."/>
            <person name="Rand D."/>
            <person name="Rasmussen M.D."/>
            <person name="Reed L.K."/>
            <person name="Reenan R."/>
            <person name="Reily A."/>
            <person name="Remington K.A."/>
            <person name="Rieger T.T."/>
            <person name="Ritchie M.G."/>
            <person name="Robin C."/>
            <person name="Rogers Y.H."/>
            <person name="Rohde C."/>
            <person name="Rozas J."/>
            <person name="Rubenfield M.J."/>
            <person name="Ruiz A."/>
            <person name="Russo S."/>
            <person name="Salzberg S.L."/>
            <person name="Sanchez-Gracia A."/>
            <person name="Saranga D.J."/>
            <person name="Sato H."/>
            <person name="Schaeffer S.W."/>
            <person name="Schatz M.C."/>
            <person name="Schlenke T."/>
            <person name="Schwartz R."/>
            <person name="Segarra C."/>
            <person name="Singh R.S."/>
            <person name="Sirot L."/>
            <person name="Sirota M."/>
            <person name="Sisneros N.B."/>
            <person name="Smith C.D."/>
            <person name="Smith T.F."/>
            <person name="Spieth J."/>
            <person name="Stage D.E."/>
            <person name="Stark A."/>
            <person name="Stephan W."/>
            <person name="Strausberg R.L."/>
            <person name="Strempel S."/>
            <person name="Sturgill D."/>
            <person name="Sutton G."/>
            <person name="Sutton G.G."/>
            <person name="Tao W."/>
            <person name="Teichmann S."/>
            <person name="Tobari Y.N."/>
            <person name="Tomimura Y."/>
            <person name="Tsolas J.M."/>
            <person name="Valente V.L."/>
            <person name="Venter E."/>
            <person name="Venter J.C."/>
            <person name="Vicario S."/>
            <person name="Vieira F.G."/>
            <person name="Vilella A.J."/>
            <person name="Villasante A."/>
            <person name="Walenz B."/>
            <person name="Wang J."/>
            <person name="Wasserman M."/>
            <person name="Watts T."/>
            <person name="Wilson D."/>
            <person name="Wilson R.K."/>
            <person name="Wing R.A."/>
            <person name="Wolfner M.F."/>
            <person name="Wong A."/>
            <person name="Wong G.K."/>
            <person name="Wu C.I."/>
            <person name="Wu G."/>
            <person name="Yamamoto D."/>
            <person name="Yang H.P."/>
            <person name="Yang S.P."/>
            <person name="Yorke J.A."/>
            <person name="Yoshida K."/>
            <person name="Zdobnov E."/>
            <person name="Zhang P."/>
            <person name="Zhang Y."/>
            <person name="Zimin A.V."/>
            <person name="Baldwin J."/>
            <person name="Abdouelleil A."/>
            <person name="Abdulkadir J."/>
            <person name="Abebe A."/>
            <person name="Abera B."/>
            <person name="Abreu J."/>
            <person name="Acer S.C."/>
            <person name="Aftuck L."/>
            <person name="Alexander A."/>
            <person name="An P."/>
            <person name="Anderson E."/>
            <person name="Anderson S."/>
            <person name="Arachi H."/>
            <person name="Azer M."/>
            <person name="Bachantsang P."/>
            <person name="Barry A."/>
            <person name="Bayul T."/>
            <person name="Berlin A."/>
            <person name="Bessette D."/>
            <person name="Bloom T."/>
            <person name="Blye J."/>
            <person name="Boguslavskiy L."/>
            <person name="Bonnet C."/>
            <person name="Boukhgalter B."/>
            <person name="Bourzgui I."/>
            <person name="Brown A."/>
            <person name="Cahill P."/>
            <person name="Channer S."/>
            <person name="Cheshatsang Y."/>
            <person name="Chuda L."/>
            <person name="Citroen M."/>
            <person name="Collymore A."/>
            <person name="Cooke P."/>
            <person name="Costello M."/>
            <person name="D'Aco K."/>
            <person name="Daza R."/>
            <person name="De Haan G."/>
            <person name="DeGray S."/>
            <person name="DeMaso C."/>
            <person name="Dhargay N."/>
            <person name="Dooley K."/>
            <person name="Dooley E."/>
            <person name="Doricent M."/>
            <person name="Dorje P."/>
            <person name="Dorjee K."/>
            <person name="Dupes A."/>
            <person name="Elong R."/>
            <person name="Falk J."/>
            <person name="Farina A."/>
            <person name="Faro S."/>
            <person name="Ferguson D."/>
            <person name="Fisher S."/>
            <person name="Foley C.D."/>
            <person name="Franke A."/>
            <person name="Friedrich D."/>
            <person name="Gadbois L."/>
            <person name="Gearin G."/>
            <person name="Gearin C.R."/>
            <person name="Giannoukos G."/>
            <person name="Goode T."/>
            <person name="Graham J."/>
            <person name="Grandbois E."/>
            <person name="Grewal S."/>
            <person name="Gyaltsen K."/>
            <person name="Hafez N."/>
            <person name="Hagos B."/>
            <person name="Hall J."/>
            <person name="Henson C."/>
            <person name="Hollinger A."/>
            <person name="Honan T."/>
            <person name="Huard M.D."/>
            <person name="Hughes L."/>
            <person name="Hurhula B."/>
            <person name="Husby M.E."/>
            <person name="Kamat A."/>
            <person name="Kanga B."/>
            <person name="Kashin S."/>
            <person name="Khazanovich D."/>
            <person name="Kisner P."/>
            <person name="Lance K."/>
            <person name="Lara M."/>
            <person name="Lee W."/>
            <person name="Lennon N."/>
            <person name="Letendre F."/>
            <person name="LeVine R."/>
            <person name="Lipovsky A."/>
            <person name="Liu X."/>
            <person name="Liu J."/>
            <person name="Liu S."/>
            <person name="Lokyitsang T."/>
            <person name="Lokyitsang Y."/>
            <person name="Lubonja R."/>
            <person name="Lui A."/>
            <person name="MacDonald P."/>
            <person name="Magnisalis V."/>
            <person name="Maru K."/>
            <person name="Matthews C."/>
            <person name="McCusker W."/>
            <person name="McDonough S."/>
            <person name="Mehta T."/>
            <person name="Meldrim J."/>
            <person name="Meneus L."/>
            <person name="Mihai O."/>
            <person name="Mihalev A."/>
            <person name="Mihova T."/>
            <person name="Mittelman R."/>
            <person name="Mlenga V."/>
            <person name="Montmayeur A."/>
            <person name="Mulrain L."/>
            <person name="Navidi A."/>
            <person name="Naylor J."/>
            <person name="Negash T."/>
            <person name="Nguyen T."/>
            <person name="Nguyen N."/>
            <person name="Nicol R."/>
            <person name="Norbu C."/>
            <person name="Norbu N."/>
            <person name="Novod N."/>
            <person name="O'Neill B."/>
            <person name="Osman S."/>
            <person name="Markiewicz E."/>
            <person name="Oyono O.L."/>
            <person name="Patti C."/>
            <person name="Phunkhang P."/>
            <person name="Pierre F."/>
            <person name="Priest M."/>
            <person name="Raghuraman S."/>
            <person name="Rege F."/>
            <person name="Reyes R."/>
            <person name="Rise C."/>
            <person name="Rogov P."/>
            <person name="Ross K."/>
            <person name="Ryan E."/>
            <person name="Settipalli S."/>
            <person name="Shea T."/>
            <person name="Sherpa N."/>
            <person name="Shi L."/>
            <person name="Shih D."/>
            <person name="Sparrow T."/>
            <person name="Spaulding J."/>
            <person name="Stalker J."/>
            <person name="Stange-Thomann N."/>
            <person name="Stavropoulos S."/>
            <person name="Stone C."/>
            <person name="Strader C."/>
            <person name="Tesfaye S."/>
            <person name="Thomson T."/>
            <person name="Thoulutsang Y."/>
            <person name="Thoulutsang D."/>
            <person name="Topham K."/>
            <person name="Topping I."/>
            <person name="Tsamla T."/>
            <person name="Vassiliev H."/>
            <person name="Vo A."/>
            <person name="Wangchuk T."/>
            <person name="Wangdi T."/>
            <person name="Weiand M."/>
            <person name="Wilkinson J."/>
            <person name="Wilson A."/>
            <person name="Yadav S."/>
            <person name="Young G."/>
            <person name="Yu Q."/>
            <person name="Zembek L."/>
            <person name="Zhong D."/>
            <person name="Zimmer A."/>
            <person name="Zwirko Z."/>
            <person name="Jaffe D.B."/>
            <person name="Alvarez P."/>
            <person name="Brockman W."/>
            <person name="Butler J."/>
            <person name="Chin C."/>
            <person name="Gnerre S."/>
            <person name="Grabherr M."/>
            <person name="Kleber M."/>
            <person name="Mauceli E."/>
            <person name="MacCallum I."/>
        </authorList>
    </citation>
    <scope>NUCLEOTIDE SEQUENCE [LARGE SCALE GENOMIC DNA]</scope>
    <source>
        <strain evidence="8">MSH-3 / Tucson 14011-0111.49</strain>
    </source>
</reference>
<dbReference type="GO" id="GO:0008270">
    <property type="term" value="F:zinc ion binding"/>
    <property type="evidence" value="ECO:0007669"/>
    <property type="project" value="UniProtKB-KW"/>
</dbReference>
<dbReference type="InterPro" id="IPR017907">
    <property type="entry name" value="Znf_RING_CS"/>
</dbReference>
<dbReference type="PROSITE" id="PS50089">
    <property type="entry name" value="ZF_RING_2"/>
    <property type="match status" value="1"/>
</dbReference>
<evidence type="ECO:0000256" key="1">
    <source>
        <dbReference type="ARBA" id="ARBA00022723"/>
    </source>
</evidence>
<dbReference type="SUPFAM" id="SSF57850">
    <property type="entry name" value="RING/U-box"/>
    <property type="match status" value="1"/>
</dbReference>
<feature type="domain" description="RING-type" evidence="6">
    <location>
        <begin position="98"/>
        <end position="138"/>
    </location>
</feature>
<dbReference type="SMR" id="B4G587"/>
<keyword evidence="2 4" id="KW-0863">Zinc-finger</keyword>
<feature type="region of interest" description="Disordered" evidence="5">
    <location>
        <begin position="18"/>
        <end position="94"/>
    </location>
</feature>
<dbReference type="HOGENOM" id="CLU_114261_0_0_1"/>
<dbReference type="PhylomeDB" id="B4G587"/>
<dbReference type="PANTHER" id="PTHR23041:SF78">
    <property type="entry name" value="E3 UBIQUITIN-PROTEIN LIGASE RNF4"/>
    <property type="match status" value="1"/>
</dbReference>
<evidence type="ECO:0000256" key="3">
    <source>
        <dbReference type="ARBA" id="ARBA00022833"/>
    </source>
</evidence>
<dbReference type="PROSITE" id="PS00518">
    <property type="entry name" value="ZF_RING_1"/>
    <property type="match status" value="1"/>
</dbReference>
<dbReference type="KEGG" id="dpe:6588086"/>
<evidence type="ECO:0000259" key="6">
    <source>
        <dbReference type="PROSITE" id="PS50089"/>
    </source>
</evidence>
<evidence type="ECO:0000313" key="7">
    <source>
        <dbReference type="EMBL" id="EDW24753.1"/>
    </source>
</evidence>
<dbReference type="Proteomes" id="UP000008744">
    <property type="component" value="Unassembled WGS sequence"/>
</dbReference>
<dbReference type="EMBL" id="CH479179">
    <property type="protein sequence ID" value="EDW24753.1"/>
    <property type="molecule type" value="Genomic_DNA"/>
</dbReference>
<name>B4G587_DROPE</name>
<evidence type="ECO:0000256" key="5">
    <source>
        <dbReference type="SAM" id="MobiDB-lite"/>
    </source>
</evidence>
<dbReference type="STRING" id="7234.B4G587"/>